<dbReference type="PANTHER" id="PTHR43271">
    <property type="entry name" value="BLL2771 PROTEIN"/>
    <property type="match status" value="1"/>
</dbReference>
<dbReference type="STRING" id="1121409.SAMN02745124_00720"/>
<feature type="transmembrane region" description="Helical" evidence="8">
    <location>
        <begin position="18"/>
        <end position="35"/>
    </location>
</feature>
<dbReference type="Pfam" id="PF07690">
    <property type="entry name" value="MFS_1"/>
    <property type="match status" value="1"/>
</dbReference>
<feature type="domain" description="Major facilitator superfamily (MFS) profile" evidence="9">
    <location>
        <begin position="18"/>
        <end position="392"/>
    </location>
</feature>
<keyword evidence="7 8" id="KW-0472">Membrane</keyword>
<feature type="transmembrane region" description="Helical" evidence="8">
    <location>
        <begin position="217"/>
        <end position="239"/>
    </location>
</feature>
<keyword evidence="6 8" id="KW-1133">Transmembrane helix</keyword>
<dbReference type="InterPro" id="IPR036259">
    <property type="entry name" value="MFS_trans_sf"/>
</dbReference>
<proteinExistence type="inferred from homology"/>
<feature type="transmembrane region" description="Helical" evidence="8">
    <location>
        <begin position="87"/>
        <end position="107"/>
    </location>
</feature>
<feature type="transmembrane region" description="Helical" evidence="8">
    <location>
        <begin position="369"/>
        <end position="388"/>
    </location>
</feature>
<dbReference type="SUPFAM" id="SSF103473">
    <property type="entry name" value="MFS general substrate transporter"/>
    <property type="match status" value="1"/>
</dbReference>
<feature type="transmembrane region" description="Helical" evidence="8">
    <location>
        <begin position="55"/>
        <end position="75"/>
    </location>
</feature>
<dbReference type="Proteomes" id="UP000184139">
    <property type="component" value="Unassembled WGS sequence"/>
</dbReference>
<feature type="transmembrane region" description="Helical" evidence="8">
    <location>
        <begin position="341"/>
        <end position="363"/>
    </location>
</feature>
<evidence type="ECO:0000259" key="9">
    <source>
        <dbReference type="PROSITE" id="PS50850"/>
    </source>
</evidence>
<dbReference type="CDD" id="cd17324">
    <property type="entry name" value="MFS_NepI_like"/>
    <property type="match status" value="1"/>
</dbReference>
<feature type="transmembrane region" description="Helical" evidence="8">
    <location>
        <begin position="251"/>
        <end position="269"/>
    </location>
</feature>
<sequence>MNESMSLHSDQRNGRERLLFKLSITTVVTICSLYAAQPIQPVFQQEFGLSSLQALLFTTLMMLPLGCAPLFYGYLLELIPARRILRGALLILGILELLFSLANGYVLLLSIRALQGLVLPAVLISLMSYISYTTPRHAVQQAVAVYVGMTIIGGILGRILSGICTELFGWRLFFFLLALLFFWCWHLLGALDRRIRLSVARPDLREIAALLHRGPLLWLYGAIFFIFFAGAALLNLIPLELMRINPQLSETAVGLLYLGNSMGIFVALGNARIQRFCKGEITTVVTGLVVFMLGTVGFLAGHYLVMFVAMFVFCLGMFAAHATLSGYVSRLVEDHKPVANGLYMSFYYFGGAVGSFVPGLIYVPFGWRWFILALLVIELCALLCIVGLRSATGHVG</sequence>
<dbReference type="InterPro" id="IPR020846">
    <property type="entry name" value="MFS_dom"/>
</dbReference>
<organism evidence="10 11">
    <name type="scientific">Desulfofustis glycolicus DSM 9705</name>
    <dbReference type="NCBI Taxonomy" id="1121409"/>
    <lineage>
        <taxon>Bacteria</taxon>
        <taxon>Pseudomonadati</taxon>
        <taxon>Thermodesulfobacteriota</taxon>
        <taxon>Desulfobulbia</taxon>
        <taxon>Desulfobulbales</taxon>
        <taxon>Desulfocapsaceae</taxon>
        <taxon>Desulfofustis</taxon>
    </lineage>
</organism>
<name>A0A1M5TH91_9BACT</name>
<evidence type="ECO:0000256" key="1">
    <source>
        <dbReference type="ARBA" id="ARBA00004651"/>
    </source>
</evidence>
<feature type="transmembrane region" description="Helical" evidence="8">
    <location>
        <begin position="281"/>
        <end position="300"/>
    </location>
</feature>
<evidence type="ECO:0000256" key="8">
    <source>
        <dbReference type="SAM" id="Phobius"/>
    </source>
</evidence>
<dbReference type="GO" id="GO:0005886">
    <property type="term" value="C:plasma membrane"/>
    <property type="evidence" value="ECO:0007669"/>
    <property type="project" value="UniProtKB-SubCell"/>
</dbReference>
<dbReference type="EMBL" id="FQXS01000003">
    <property type="protein sequence ID" value="SHH50122.1"/>
    <property type="molecule type" value="Genomic_DNA"/>
</dbReference>
<dbReference type="InterPro" id="IPR011701">
    <property type="entry name" value="MFS"/>
</dbReference>
<accession>A0A1M5TH91</accession>
<protein>
    <submittedName>
        <fullName evidence="10">MFS transporter, YNFM family, putative membrane transport protein</fullName>
    </submittedName>
</protein>
<evidence type="ECO:0000256" key="5">
    <source>
        <dbReference type="ARBA" id="ARBA00022692"/>
    </source>
</evidence>
<dbReference type="Gene3D" id="1.20.1250.20">
    <property type="entry name" value="MFS general substrate transporter like domains"/>
    <property type="match status" value="1"/>
</dbReference>
<feature type="transmembrane region" description="Helical" evidence="8">
    <location>
        <begin position="306"/>
        <end position="329"/>
    </location>
</feature>
<comment type="subcellular location">
    <subcellularLocation>
        <location evidence="1">Cell membrane</location>
        <topology evidence="1">Multi-pass membrane protein</topology>
    </subcellularLocation>
</comment>
<keyword evidence="11" id="KW-1185">Reference proteome</keyword>
<keyword evidence="4" id="KW-1003">Cell membrane</keyword>
<evidence type="ECO:0000256" key="2">
    <source>
        <dbReference type="ARBA" id="ARBA00008335"/>
    </source>
</evidence>
<dbReference type="AlphaFoldDB" id="A0A1M5TH91"/>
<evidence type="ECO:0000256" key="4">
    <source>
        <dbReference type="ARBA" id="ARBA00022475"/>
    </source>
</evidence>
<feature type="transmembrane region" description="Helical" evidence="8">
    <location>
        <begin position="113"/>
        <end position="130"/>
    </location>
</feature>
<reference evidence="10 11" key="1">
    <citation type="submission" date="2016-11" db="EMBL/GenBank/DDBJ databases">
        <authorList>
            <person name="Jaros S."/>
            <person name="Januszkiewicz K."/>
            <person name="Wedrychowicz H."/>
        </authorList>
    </citation>
    <scope>NUCLEOTIDE SEQUENCE [LARGE SCALE GENOMIC DNA]</scope>
    <source>
        <strain evidence="10 11">DSM 9705</strain>
    </source>
</reference>
<keyword evidence="5 8" id="KW-0812">Transmembrane</keyword>
<evidence type="ECO:0000256" key="7">
    <source>
        <dbReference type="ARBA" id="ARBA00023136"/>
    </source>
</evidence>
<evidence type="ECO:0000256" key="6">
    <source>
        <dbReference type="ARBA" id="ARBA00022989"/>
    </source>
</evidence>
<keyword evidence="3" id="KW-0813">Transport</keyword>
<evidence type="ECO:0000313" key="10">
    <source>
        <dbReference type="EMBL" id="SHH50122.1"/>
    </source>
</evidence>
<dbReference type="PANTHER" id="PTHR43271:SF1">
    <property type="entry name" value="INNER MEMBRANE TRANSPORT PROTEIN YNFM"/>
    <property type="match status" value="1"/>
</dbReference>
<evidence type="ECO:0000313" key="11">
    <source>
        <dbReference type="Proteomes" id="UP000184139"/>
    </source>
</evidence>
<gene>
    <name evidence="10" type="ORF">SAMN02745124_00720</name>
</gene>
<comment type="similarity">
    <text evidence="2">Belongs to the major facilitator superfamily.</text>
</comment>
<feature type="transmembrane region" description="Helical" evidence="8">
    <location>
        <begin position="172"/>
        <end position="191"/>
    </location>
</feature>
<evidence type="ECO:0000256" key="3">
    <source>
        <dbReference type="ARBA" id="ARBA00022448"/>
    </source>
</evidence>
<dbReference type="GO" id="GO:0022857">
    <property type="term" value="F:transmembrane transporter activity"/>
    <property type="evidence" value="ECO:0007669"/>
    <property type="project" value="InterPro"/>
</dbReference>
<feature type="transmembrane region" description="Helical" evidence="8">
    <location>
        <begin position="142"/>
        <end position="160"/>
    </location>
</feature>
<dbReference type="PROSITE" id="PS50850">
    <property type="entry name" value="MFS"/>
    <property type="match status" value="1"/>
</dbReference>